<dbReference type="InterPro" id="IPR021906">
    <property type="entry name" value="BAF250/Osa"/>
</dbReference>
<protein>
    <recommendedName>
        <fullName evidence="3">ARM repeat superfamily protein</fullName>
    </recommendedName>
</protein>
<dbReference type="PANTHER" id="PTHR12656">
    <property type="entry name" value="BRG-1 ASSOCIATED FACTOR 250 BAF250"/>
    <property type="match status" value="1"/>
</dbReference>
<dbReference type="GO" id="GO:0006357">
    <property type="term" value="P:regulation of transcription by RNA polymerase II"/>
    <property type="evidence" value="ECO:0007669"/>
    <property type="project" value="TreeGrafter"/>
</dbReference>
<dbReference type="OrthoDB" id="10044343at2759"/>
<dbReference type="InterPro" id="IPR016024">
    <property type="entry name" value="ARM-type_fold"/>
</dbReference>
<dbReference type="GO" id="GO:0006338">
    <property type="term" value="P:chromatin remodeling"/>
    <property type="evidence" value="ECO:0007669"/>
    <property type="project" value="InterPro"/>
</dbReference>
<dbReference type="GO" id="GO:0045893">
    <property type="term" value="P:positive regulation of DNA-templated transcription"/>
    <property type="evidence" value="ECO:0007669"/>
    <property type="project" value="TreeGrafter"/>
</dbReference>
<proteinExistence type="predicted"/>
<comment type="caution">
    <text evidence="1">The sequence shown here is derived from an EMBL/GenBank/DDBJ whole genome shotgun (WGS) entry which is preliminary data.</text>
</comment>
<evidence type="ECO:0000313" key="2">
    <source>
        <dbReference type="Proteomes" id="UP000655225"/>
    </source>
</evidence>
<dbReference type="SUPFAM" id="SSF48371">
    <property type="entry name" value="ARM repeat"/>
    <property type="match status" value="1"/>
</dbReference>
<name>A0A834YVA8_TETSI</name>
<evidence type="ECO:0008006" key="3">
    <source>
        <dbReference type="Google" id="ProtNLM"/>
    </source>
</evidence>
<dbReference type="EMBL" id="JABCRI010000016">
    <property type="protein sequence ID" value="KAF8392301.1"/>
    <property type="molecule type" value="Genomic_DNA"/>
</dbReference>
<evidence type="ECO:0000313" key="1">
    <source>
        <dbReference type="EMBL" id="KAF8392301.1"/>
    </source>
</evidence>
<gene>
    <name evidence="1" type="ORF">HHK36_022643</name>
</gene>
<dbReference type="GO" id="GO:0035060">
    <property type="term" value="C:brahma complex"/>
    <property type="evidence" value="ECO:0007669"/>
    <property type="project" value="InterPro"/>
</dbReference>
<dbReference type="GO" id="GO:0031491">
    <property type="term" value="F:nucleosome binding"/>
    <property type="evidence" value="ECO:0007669"/>
    <property type="project" value="TreeGrafter"/>
</dbReference>
<reference evidence="1 2" key="1">
    <citation type="submission" date="2020-04" db="EMBL/GenBank/DDBJ databases">
        <title>Plant Genome Project.</title>
        <authorList>
            <person name="Zhang R.-G."/>
        </authorList>
    </citation>
    <scope>NUCLEOTIDE SEQUENCE [LARGE SCALE GENOMIC DNA]</scope>
    <source>
        <strain evidence="1">YNK0</strain>
        <tissue evidence="1">Leaf</tissue>
    </source>
</reference>
<dbReference type="PANTHER" id="PTHR12656:SF5">
    <property type="entry name" value="TRITHORAX GROUP PROTEIN OSA"/>
    <property type="match status" value="1"/>
</dbReference>
<sequence>MVSSASLEDEELVTNFLETIVNLAPLLDLRIFSSSKPSYIKITEKRAVQAIMGMLGSSVKAWHCAAAELLGRLIINPDNEPFLLPFAPQIYKRLVDLLSLPAVDAQAAAVGALYNVVEVNMDCRLKLASERWAIGRLLKVIRTPHPVPEVCRKAAIILESLVSEPQNKALLVAYENVFAEILFADGRHSDTFARILYELTSRSNNKVTTGHGVWGFIQEDSLGMEEDLVRLEDKIESVVKFSGKLHVKDAGRRDVQSCWGEAFRPIKTDTPMLKSVMEEGMEEGVKLKIINAWSELTERFSRQHMITEEWKHRVGAAEKKATSEKTSLTIELIVLCAQLVTT</sequence>
<dbReference type="Proteomes" id="UP000655225">
    <property type="component" value="Unassembled WGS sequence"/>
</dbReference>
<dbReference type="AlphaFoldDB" id="A0A834YVA8"/>
<organism evidence="1 2">
    <name type="scientific">Tetracentron sinense</name>
    <name type="common">Spur-leaf</name>
    <dbReference type="NCBI Taxonomy" id="13715"/>
    <lineage>
        <taxon>Eukaryota</taxon>
        <taxon>Viridiplantae</taxon>
        <taxon>Streptophyta</taxon>
        <taxon>Embryophyta</taxon>
        <taxon>Tracheophyta</taxon>
        <taxon>Spermatophyta</taxon>
        <taxon>Magnoliopsida</taxon>
        <taxon>Trochodendrales</taxon>
        <taxon>Trochodendraceae</taxon>
        <taxon>Tetracentron</taxon>
    </lineage>
</organism>
<accession>A0A834YVA8</accession>
<dbReference type="GO" id="GO:0005654">
    <property type="term" value="C:nucleoplasm"/>
    <property type="evidence" value="ECO:0007669"/>
    <property type="project" value="TreeGrafter"/>
</dbReference>
<dbReference type="InterPro" id="IPR011989">
    <property type="entry name" value="ARM-like"/>
</dbReference>
<dbReference type="Gene3D" id="1.25.10.10">
    <property type="entry name" value="Leucine-rich Repeat Variant"/>
    <property type="match status" value="1"/>
</dbReference>
<keyword evidence="2" id="KW-1185">Reference proteome</keyword>
<dbReference type="GO" id="GO:0016514">
    <property type="term" value="C:SWI/SNF complex"/>
    <property type="evidence" value="ECO:0007669"/>
    <property type="project" value="InterPro"/>
</dbReference>